<accession>A0A1H6ZI61</accession>
<organism evidence="2 3">
    <name type="scientific">Micromonospora phaseoli</name>
    <dbReference type="NCBI Taxonomy" id="1144548"/>
    <lineage>
        <taxon>Bacteria</taxon>
        <taxon>Bacillati</taxon>
        <taxon>Actinomycetota</taxon>
        <taxon>Actinomycetes</taxon>
        <taxon>Micromonosporales</taxon>
        <taxon>Micromonosporaceae</taxon>
        <taxon>Micromonospora</taxon>
    </lineage>
</organism>
<evidence type="ECO:0000313" key="3">
    <source>
        <dbReference type="Proteomes" id="UP000198707"/>
    </source>
</evidence>
<dbReference type="STRING" id="1144548.SAMN05443287_10524"/>
<gene>
    <name evidence="2" type="ORF">SAMN05443287_10524</name>
</gene>
<dbReference type="AlphaFoldDB" id="A0A1H6ZI61"/>
<dbReference type="RefSeq" id="WP_092380467.1">
    <property type="nucleotide sequence ID" value="NZ_BOPI01000039.1"/>
</dbReference>
<sequence length="288" mass="31143">MSVSDTIFPAAPLDAVDVAFAALTSDPAPLSLNLDMFGPDDGLPRGVVALPALRDWLLANPRAYTARDAVWRELIRRARLDGPQWVIAAVGMAMPALRRYARRLSDGYRGDPDDMGAEILAGFLAALRDHVDVARRAPYASLCRAGWRAGHALRQQASEFTAVEDVERVTGPRTPQVPYGHPDVLVRRAVRLGILDADDEQPYIDVRLGRRAMDPIAARMGISTDALRMRLGRIDTRLADALASGMLTGAASPQAAEALTARAERRASLRAASRRRLSTTADTSTAVA</sequence>
<feature type="region of interest" description="Disordered" evidence="1">
    <location>
        <begin position="269"/>
        <end position="288"/>
    </location>
</feature>
<feature type="compositionally biased region" description="Low complexity" evidence="1">
    <location>
        <begin position="278"/>
        <end position="288"/>
    </location>
</feature>
<dbReference type="EMBL" id="FNYV01000005">
    <property type="protein sequence ID" value="SEJ51207.1"/>
    <property type="molecule type" value="Genomic_DNA"/>
</dbReference>
<dbReference type="OrthoDB" id="4164470at2"/>
<proteinExistence type="predicted"/>
<dbReference type="Proteomes" id="UP000198707">
    <property type="component" value="Unassembled WGS sequence"/>
</dbReference>
<name>A0A1H6ZI61_9ACTN</name>
<evidence type="ECO:0000256" key="1">
    <source>
        <dbReference type="SAM" id="MobiDB-lite"/>
    </source>
</evidence>
<reference evidence="3" key="1">
    <citation type="submission" date="2016-10" db="EMBL/GenBank/DDBJ databases">
        <authorList>
            <person name="Varghese N."/>
            <person name="Submissions S."/>
        </authorList>
    </citation>
    <scope>NUCLEOTIDE SEQUENCE [LARGE SCALE GENOMIC DNA]</scope>
    <source>
        <strain evidence="3">CGMCC 4.7038</strain>
    </source>
</reference>
<protein>
    <recommendedName>
        <fullName evidence="4">DNA-directed RNA polymerase specialized sigma subunit, sigma24 family</fullName>
    </recommendedName>
</protein>
<evidence type="ECO:0000313" key="2">
    <source>
        <dbReference type="EMBL" id="SEJ51207.1"/>
    </source>
</evidence>
<evidence type="ECO:0008006" key="4">
    <source>
        <dbReference type="Google" id="ProtNLM"/>
    </source>
</evidence>
<keyword evidence="3" id="KW-1185">Reference proteome</keyword>